<evidence type="ECO:0000313" key="12">
    <source>
        <dbReference type="Proteomes" id="UP001595556"/>
    </source>
</evidence>
<keyword evidence="8 9" id="KW-0289">Folate biosynthesis</keyword>
<protein>
    <recommendedName>
        <fullName evidence="4 9">Dihydropteroate synthase</fullName>
        <shortName evidence="9">DHPS</shortName>
        <ecNumber evidence="4 9">2.5.1.15</ecNumber>
    </recommendedName>
    <alternativeName>
        <fullName evidence="9">Dihydropteroate pyrophosphorylase</fullName>
    </alternativeName>
</protein>
<comment type="function">
    <text evidence="9">Catalyzes the condensation of para-aminobenzoate (pABA) with 6-hydroxymethyl-7,8-dihydropterin diphosphate (DHPt-PP) to form 7,8-dihydropteroate (H2Pte), the immediate precursor of folate derivatives.</text>
</comment>
<evidence type="ECO:0000259" key="10">
    <source>
        <dbReference type="PROSITE" id="PS50972"/>
    </source>
</evidence>
<dbReference type="PANTHER" id="PTHR20941">
    <property type="entry name" value="FOLATE SYNTHESIS PROTEINS"/>
    <property type="match status" value="1"/>
</dbReference>
<dbReference type="InterPro" id="IPR006390">
    <property type="entry name" value="DHP_synth_dom"/>
</dbReference>
<dbReference type="CDD" id="cd00739">
    <property type="entry name" value="DHPS"/>
    <property type="match status" value="1"/>
</dbReference>
<comment type="cofactor">
    <cofactor evidence="2 9">
        <name>Mg(2+)</name>
        <dbReference type="ChEBI" id="CHEBI:18420"/>
    </cofactor>
</comment>
<name>A0ABV7GXH1_9BURK</name>
<sequence length="288" mass="30891">MNWQAGRFRFDLQARPLVMGIVNVTPDSFSDGGQHFADADAPIAHGERLLAEGADLLDIGGESTRPGAEAVSADEEWGRIERAVQHFVSRGVCVSVDTMKPEVMARALAVGADVINDVMGFRAPGAIDTVARSGCGLVAMHMQGEPRTMQRSPAYGDVLAEVRAFLAERVVALRAAGIKDERIVLDPGFGFGKNLEHNLDLLAQIGQIRVPSESSKADLPVLAGMSRKSMLGQLTERGAGERVAASVAAHLVAVERGARMVRVHDVAPTVDALKVWAAVQARRRREED</sequence>
<dbReference type="NCBIfam" id="TIGR01496">
    <property type="entry name" value="DHPS"/>
    <property type="match status" value="1"/>
</dbReference>
<dbReference type="RefSeq" id="WP_377300630.1">
    <property type="nucleotide sequence ID" value="NZ_CP180191.1"/>
</dbReference>
<evidence type="ECO:0000256" key="5">
    <source>
        <dbReference type="ARBA" id="ARBA00022679"/>
    </source>
</evidence>
<organism evidence="11 12">
    <name type="scientific">Piscinibacterium candidicorallinum</name>
    <dbReference type="NCBI Taxonomy" id="1793872"/>
    <lineage>
        <taxon>Bacteria</taxon>
        <taxon>Pseudomonadati</taxon>
        <taxon>Pseudomonadota</taxon>
        <taxon>Betaproteobacteria</taxon>
        <taxon>Burkholderiales</taxon>
        <taxon>Piscinibacterium</taxon>
    </lineage>
</organism>
<reference evidence="12" key="1">
    <citation type="journal article" date="2019" name="Int. J. Syst. Evol. Microbiol.">
        <title>The Global Catalogue of Microorganisms (GCM) 10K type strain sequencing project: providing services to taxonomists for standard genome sequencing and annotation.</title>
        <authorList>
            <consortium name="The Broad Institute Genomics Platform"/>
            <consortium name="The Broad Institute Genome Sequencing Center for Infectious Disease"/>
            <person name="Wu L."/>
            <person name="Ma J."/>
        </authorList>
    </citation>
    <scope>NUCLEOTIDE SEQUENCE [LARGE SCALE GENOMIC DNA]</scope>
    <source>
        <strain evidence="12">KCTC 52168</strain>
    </source>
</reference>
<evidence type="ECO:0000256" key="3">
    <source>
        <dbReference type="ARBA" id="ARBA00004763"/>
    </source>
</evidence>
<evidence type="ECO:0000256" key="1">
    <source>
        <dbReference type="ARBA" id="ARBA00000012"/>
    </source>
</evidence>
<evidence type="ECO:0000256" key="6">
    <source>
        <dbReference type="ARBA" id="ARBA00022723"/>
    </source>
</evidence>
<accession>A0ABV7GXH1</accession>
<dbReference type="PROSITE" id="PS50972">
    <property type="entry name" value="PTERIN_BINDING"/>
    <property type="match status" value="1"/>
</dbReference>
<keyword evidence="7 9" id="KW-0460">Magnesium</keyword>
<keyword evidence="12" id="KW-1185">Reference proteome</keyword>
<dbReference type="PANTHER" id="PTHR20941:SF1">
    <property type="entry name" value="FOLIC ACID SYNTHESIS PROTEIN FOL1"/>
    <property type="match status" value="1"/>
</dbReference>
<dbReference type="InterPro" id="IPR000489">
    <property type="entry name" value="Pterin-binding_dom"/>
</dbReference>
<dbReference type="EMBL" id="JBHRTI010000003">
    <property type="protein sequence ID" value="MFC3146358.1"/>
    <property type="molecule type" value="Genomic_DNA"/>
</dbReference>
<evidence type="ECO:0000256" key="8">
    <source>
        <dbReference type="ARBA" id="ARBA00022909"/>
    </source>
</evidence>
<gene>
    <name evidence="11" type="primary">folP</name>
    <name evidence="11" type="ORF">ACFOEN_01735</name>
</gene>
<evidence type="ECO:0000313" key="11">
    <source>
        <dbReference type="EMBL" id="MFC3146358.1"/>
    </source>
</evidence>
<dbReference type="GO" id="GO:0004156">
    <property type="term" value="F:dihydropteroate synthase activity"/>
    <property type="evidence" value="ECO:0007669"/>
    <property type="project" value="UniProtKB-EC"/>
</dbReference>
<dbReference type="EC" id="2.5.1.15" evidence="4 9"/>
<dbReference type="InterPro" id="IPR011005">
    <property type="entry name" value="Dihydropteroate_synth-like_sf"/>
</dbReference>
<proteinExistence type="inferred from homology"/>
<dbReference type="InterPro" id="IPR045031">
    <property type="entry name" value="DHP_synth-like"/>
</dbReference>
<evidence type="ECO:0000256" key="4">
    <source>
        <dbReference type="ARBA" id="ARBA00012458"/>
    </source>
</evidence>
<comment type="caution">
    <text evidence="11">The sequence shown here is derived from an EMBL/GenBank/DDBJ whole genome shotgun (WGS) entry which is preliminary data.</text>
</comment>
<dbReference type="SUPFAM" id="SSF51717">
    <property type="entry name" value="Dihydropteroate synthetase-like"/>
    <property type="match status" value="1"/>
</dbReference>
<dbReference type="Gene3D" id="3.20.20.20">
    <property type="entry name" value="Dihydropteroate synthase-like"/>
    <property type="match status" value="1"/>
</dbReference>
<evidence type="ECO:0000256" key="2">
    <source>
        <dbReference type="ARBA" id="ARBA00001946"/>
    </source>
</evidence>
<dbReference type="PROSITE" id="PS00792">
    <property type="entry name" value="DHPS_1"/>
    <property type="match status" value="1"/>
</dbReference>
<comment type="catalytic activity">
    <reaction evidence="1">
        <text>(7,8-dihydropterin-6-yl)methyl diphosphate + 4-aminobenzoate = 7,8-dihydropteroate + diphosphate</text>
        <dbReference type="Rhea" id="RHEA:19949"/>
        <dbReference type="ChEBI" id="CHEBI:17836"/>
        <dbReference type="ChEBI" id="CHEBI:17839"/>
        <dbReference type="ChEBI" id="CHEBI:33019"/>
        <dbReference type="ChEBI" id="CHEBI:72950"/>
        <dbReference type="EC" id="2.5.1.15"/>
    </reaction>
</comment>
<dbReference type="PROSITE" id="PS00793">
    <property type="entry name" value="DHPS_2"/>
    <property type="match status" value="1"/>
</dbReference>
<dbReference type="Proteomes" id="UP001595556">
    <property type="component" value="Unassembled WGS sequence"/>
</dbReference>
<evidence type="ECO:0000256" key="9">
    <source>
        <dbReference type="RuleBase" id="RU361205"/>
    </source>
</evidence>
<keyword evidence="6 9" id="KW-0479">Metal-binding</keyword>
<feature type="domain" description="Pterin-binding" evidence="10">
    <location>
        <begin position="16"/>
        <end position="274"/>
    </location>
</feature>
<dbReference type="Pfam" id="PF00809">
    <property type="entry name" value="Pterin_bind"/>
    <property type="match status" value="1"/>
</dbReference>
<comment type="pathway">
    <text evidence="3 9">Cofactor biosynthesis; tetrahydrofolate biosynthesis; 7,8-dihydrofolate from 2-amino-4-hydroxy-6-hydroxymethyl-7,8-dihydropteridine diphosphate and 4-aminobenzoate: step 1/2.</text>
</comment>
<evidence type="ECO:0000256" key="7">
    <source>
        <dbReference type="ARBA" id="ARBA00022842"/>
    </source>
</evidence>
<keyword evidence="5 9" id="KW-0808">Transferase</keyword>
<comment type="similarity">
    <text evidence="9">Belongs to the DHPS family.</text>
</comment>